<keyword evidence="4" id="KW-1015">Disulfide bond</keyword>
<dbReference type="AlphaFoldDB" id="A0AAD9VQZ4"/>
<feature type="compositionally biased region" description="Acidic residues" evidence="5">
    <location>
        <begin position="102"/>
        <end position="116"/>
    </location>
</feature>
<sequence>MRVLSALLLTHCFGCVVLKGADDEFTIHGVNDVELSKKRTTKICQNINEGNYTKRGYQRKLLVYNEQDFPTNSITPENDQKRHLKVTTSQYLHLRQRKQSDSEEDTDETEDEYSDDWDDWGAWSPCSVTCGCGQQVRWRHCITDDCTKGLKRAQIKTCHLKPCDKGFLSWLGIKV</sequence>
<dbReference type="PANTHER" id="PTHR10239">
    <property type="entry name" value="ISTHMIN-2"/>
    <property type="match status" value="1"/>
</dbReference>
<dbReference type="Pfam" id="PF00090">
    <property type="entry name" value="TSP_1"/>
    <property type="match status" value="1"/>
</dbReference>
<evidence type="ECO:0000256" key="1">
    <source>
        <dbReference type="ARBA" id="ARBA00004613"/>
    </source>
</evidence>
<evidence type="ECO:0000313" key="7">
    <source>
        <dbReference type="EMBL" id="KAK2583758.1"/>
    </source>
</evidence>
<dbReference type="PANTHER" id="PTHR10239:SF32">
    <property type="entry name" value="ADHESION G PROTEIN-COUPLED RECEPTOR B2"/>
    <property type="match status" value="1"/>
</dbReference>
<dbReference type="SMART" id="SM00209">
    <property type="entry name" value="TSP1"/>
    <property type="match status" value="1"/>
</dbReference>
<keyword evidence="8" id="KW-1185">Reference proteome</keyword>
<evidence type="ECO:0000256" key="4">
    <source>
        <dbReference type="ARBA" id="ARBA00023157"/>
    </source>
</evidence>
<feature type="region of interest" description="Disordered" evidence="5">
    <location>
        <begin position="94"/>
        <end position="116"/>
    </location>
</feature>
<gene>
    <name evidence="7" type="ORF">KPH14_009670</name>
</gene>
<name>A0AAD9VQZ4_9HYME</name>
<evidence type="ECO:0000256" key="3">
    <source>
        <dbReference type="ARBA" id="ARBA00022729"/>
    </source>
</evidence>
<dbReference type="Gene3D" id="2.20.100.10">
    <property type="entry name" value="Thrombospondin type-1 (TSP1) repeat"/>
    <property type="match status" value="1"/>
</dbReference>
<protein>
    <submittedName>
        <fullName evidence="7">Uncharacterized protein</fullName>
    </submittedName>
</protein>
<dbReference type="GO" id="GO:0005576">
    <property type="term" value="C:extracellular region"/>
    <property type="evidence" value="ECO:0007669"/>
    <property type="project" value="UniProtKB-SubCell"/>
</dbReference>
<feature type="signal peptide" evidence="6">
    <location>
        <begin position="1"/>
        <end position="20"/>
    </location>
</feature>
<keyword evidence="2" id="KW-0964">Secreted</keyword>
<reference evidence="7" key="2">
    <citation type="journal article" date="2023" name="Commun. Biol.">
        <title>Intrasexual cuticular hydrocarbon dimorphism in a wasp sheds light on hydrocarbon biosynthesis genes in Hymenoptera.</title>
        <authorList>
            <person name="Moris V.C."/>
            <person name="Podsiadlowski L."/>
            <person name="Martin S."/>
            <person name="Oeyen J.P."/>
            <person name="Donath A."/>
            <person name="Petersen M."/>
            <person name="Wilbrandt J."/>
            <person name="Misof B."/>
            <person name="Liedtke D."/>
            <person name="Thamm M."/>
            <person name="Scheiner R."/>
            <person name="Schmitt T."/>
            <person name="Niehuis O."/>
        </authorList>
    </citation>
    <scope>NUCLEOTIDE SEQUENCE</scope>
    <source>
        <strain evidence="7">GBR_01_08_01A</strain>
    </source>
</reference>
<organism evidence="7 8">
    <name type="scientific">Odynerus spinipes</name>
    <dbReference type="NCBI Taxonomy" id="1348599"/>
    <lineage>
        <taxon>Eukaryota</taxon>
        <taxon>Metazoa</taxon>
        <taxon>Ecdysozoa</taxon>
        <taxon>Arthropoda</taxon>
        <taxon>Hexapoda</taxon>
        <taxon>Insecta</taxon>
        <taxon>Pterygota</taxon>
        <taxon>Neoptera</taxon>
        <taxon>Endopterygota</taxon>
        <taxon>Hymenoptera</taxon>
        <taxon>Apocrita</taxon>
        <taxon>Aculeata</taxon>
        <taxon>Vespoidea</taxon>
        <taxon>Vespidae</taxon>
        <taxon>Eumeninae</taxon>
        <taxon>Odynerus</taxon>
    </lineage>
</organism>
<dbReference type="InterPro" id="IPR036383">
    <property type="entry name" value="TSP1_rpt_sf"/>
</dbReference>
<dbReference type="SUPFAM" id="SSF82895">
    <property type="entry name" value="TSP-1 type 1 repeat"/>
    <property type="match status" value="1"/>
</dbReference>
<keyword evidence="3 6" id="KW-0732">Signal</keyword>
<dbReference type="PROSITE" id="PS50092">
    <property type="entry name" value="TSP1"/>
    <property type="match status" value="1"/>
</dbReference>
<comment type="caution">
    <text evidence="7">The sequence shown here is derived from an EMBL/GenBank/DDBJ whole genome shotgun (WGS) entry which is preliminary data.</text>
</comment>
<dbReference type="InterPro" id="IPR051867">
    <property type="entry name" value="Angio_Inhib/Adhesion_GPCR"/>
</dbReference>
<evidence type="ECO:0000256" key="5">
    <source>
        <dbReference type="SAM" id="MobiDB-lite"/>
    </source>
</evidence>
<proteinExistence type="predicted"/>
<dbReference type="InterPro" id="IPR000884">
    <property type="entry name" value="TSP1_rpt"/>
</dbReference>
<reference evidence="7" key="1">
    <citation type="submission" date="2021-08" db="EMBL/GenBank/DDBJ databases">
        <authorList>
            <person name="Misof B."/>
            <person name="Oliver O."/>
            <person name="Podsiadlowski L."/>
            <person name="Donath A."/>
            <person name="Peters R."/>
            <person name="Mayer C."/>
            <person name="Rust J."/>
            <person name="Gunkel S."/>
            <person name="Lesny P."/>
            <person name="Martin S."/>
            <person name="Oeyen J.P."/>
            <person name="Petersen M."/>
            <person name="Panagiotis P."/>
            <person name="Wilbrandt J."/>
            <person name="Tanja T."/>
        </authorList>
    </citation>
    <scope>NUCLEOTIDE SEQUENCE</scope>
    <source>
        <strain evidence="7">GBR_01_08_01A</strain>
        <tissue evidence="7">Thorax + abdomen</tissue>
    </source>
</reference>
<feature type="chain" id="PRO_5042140584" evidence="6">
    <location>
        <begin position="21"/>
        <end position="175"/>
    </location>
</feature>
<dbReference type="EMBL" id="JAIFRP010000030">
    <property type="protein sequence ID" value="KAK2583758.1"/>
    <property type="molecule type" value="Genomic_DNA"/>
</dbReference>
<comment type="subcellular location">
    <subcellularLocation>
        <location evidence="1">Secreted</location>
    </subcellularLocation>
</comment>
<dbReference type="Proteomes" id="UP001258017">
    <property type="component" value="Unassembled WGS sequence"/>
</dbReference>
<evidence type="ECO:0000256" key="6">
    <source>
        <dbReference type="SAM" id="SignalP"/>
    </source>
</evidence>
<accession>A0AAD9VQZ4</accession>
<evidence type="ECO:0000313" key="8">
    <source>
        <dbReference type="Proteomes" id="UP001258017"/>
    </source>
</evidence>
<evidence type="ECO:0000256" key="2">
    <source>
        <dbReference type="ARBA" id="ARBA00022525"/>
    </source>
</evidence>